<dbReference type="GO" id="GO:0004674">
    <property type="term" value="F:protein serine/threonine kinase activity"/>
    <property type="evidence" value="ECO:0007669"/>
    <property type="project" value="UniProtKB-KW"/>
</dbReference>
<dbReference type="SUPFAM" id="SSF55874">
    <property type="entry name" value="ATPase domain of HSP90 chaperone/DNA topoisomerase II/histidine kinase"/>
    <property type="match status" value="1"/>
</dbReference>
<comment type="caution">
    <text evidence="3">The sequence shown here is derived from an EMBL/GenBank/DDBJ whole genome shotgun (WGS) entry which is preliminary data.</text>
</comment>
<dbReference type="CDD" id="cd16936">
    <property type="entry name" value="HATPase_RsbW-like"/>
    <property type="match status" value="1"/>
</dbReference>
<dbReference type="PANTHER" id="PTHR35526:SF3">
    <property type="entry name" value="ANTI-SIGMA-F FACTOR RSBW"/>
    <property type="match status" value="1"/>
</dbReference>
<evidence type="ECO:0000313" key="4">
    <source>
        <dbReference type="Proteomes" id="UP000542210"/>
    </source>
</evidence>
<proteinExistence type="predicted"/>
<dbReference type="PANTHER" id="PTHR35526">
    <property type="entry name" value="ANTI-SIGMA-F FACTOR RSBW-RELATED"/>
    <property type="match status" value="1"/>
</dbReference>
<dbReference type="InterPro" id="IPR036890">
    <property type="entry name" value="HATPase_C_sf"/>
</dbReference>
<dbReference type="Pfam" id="PF13581">
    <property type="entry name" value="HATPase_c_2"/>
    <property type="match status" value="1"/>
</dbReference>
<dbReference type="EMBL" id="JACHND010000001">
    <property type="protein sequence ID" value="MBB4703733.1"/>
    <property type="molecule type" value="Genomic_DNA"/>
</dbReference>
<gene>
    <name evidence="3" type="ORF">BJ982_005277</name>
</gene>
<dbReference type="AlphaFoldDB" id="A0A7W7GAA2"/>
<keyword evidence="1" id="KW-0808">Transferase</keyword>
<evidence type="ECO:0000313" key="3">
    <source>
        <dbReference type="EMBL" id="MBB4703733.1"/>
    </source>
</evidence>
<sequence length="230" mass="25227">MSPRRWDLFQQAEARHLDQMEPAWCVWYGLGTRHFYAVATWTTPEPLLVEARTAGRLRDLMREAEGPAFFTPPRGLSAAFASSRRPSPPGATMTSTQDGERAVRWELPHDLALIGRTRGMAREVLGHWELSVPVDDVVLVVGELLANAIRHGEAPVTLVLRAVAGRLHVEVTDHGPAMPRYLDLGVEAVHGRGLGIVGALADESGVDGFSDFPGKMVWARWRLLRGSGPG</sequence>
<organism evidence="3 4">
    <name type="scientific">Sphaerisporangium siamense</name>
    <dbReference type="NCBI Taxonomy" id="795645"/>
    <lineage>
        <taxon>Bacteria</taxon>
        <taxon>Bacillati</taxon>
        <taxon>Actinomycetota</taxon>
        <taxon>Actinomycetes</taxon>
        <taxon>Streptosporangiales</taxon>
        <taxon>Streptosporangiaceae</taxon>
        <taxon>Sphaerisporangium</taxon>
    </lineage>
</organism>
<name>A0A7W7GAA2_9ACTN</name>
<keyword evidence="1" id="KW-0418">Kinase</keyword>
<evidence type="ECO:0000256" key="1">
    <source>
        <dbReference type="ARBA" id="ARBA00022527"/>
    </source>
</evidence>
<keyword evidence="1" id="KW-0723">Serine/threonine-protein kinase</keyword>
<reference evidence="3 4" key="1">
    <citation type="submission" date="2020-08" db="EMBL/GenBank/DDBJ databases">
        <title>Sequencing the genomes of 1000 actinobacteria strains.</title>
        <authorList>
            <person name="Klenk H.-P."/>
        </authorList>
    </citation>
    <scope>NUCLEOTIDE SEQUENCE [LARGE SCALE GENOMIC DNA]</scope>
    <source>
        <strain evidence="3 4">DSM 45784</strain>
    </source>
</reference>
<dbReference type="InterPro" id="IPR050267">
    <property type="entry name" value="Anti-sigma-factor_SerPK"/>
</dbReference>
<dbReference type="RefSeq" id="WP_184884331.1">
    <property type="nucleotide sequence ID" value="NZ_BOOV01000001.1"/>
</dbReference>
<dbReference type="Gene3D" id="3.30.565.10">
    <property type="entry name" value="Histidine kinase-like ATPase, C-terminal domain"/>
    <property type="match status" value="1"/>
</dbReference>
<protein>
    <submittedName>
        <fullName evidence="3">Anti-sigma regulatory factor (Ser/Thr protein kinase)</fullName>
    </submittedName>
</protein>
<dbReference type="Proteomes" id="UP000542210">
    <property type="component" value="Unassembled WGS sequence"/>
</dbReference>
<accession>A0A7W7GAA2</accession>
<feature type="domain" description="Histidine kinase/HSP90-like ATPase" evidence="2">
    <location>
        <begin position="108"/>
        <end position="221"/>
    </location>
</feature>
<dbReference type="InterPro" id="IPR003594">
    <property type="entry name" value="HATPase_dom"/>
</dbReference>
<evidence type="ECO:0000259" key="2">
    <source>
        <dbReference type="Pfam" id="PF13581"/>
    </source>
</evidence>
<keyword evidence="4" id="KW-1185">Reference proteome</keyword>